<dbReference type="GO" id="GO:0004322">
    <property type="term" value="F:ferroxidase activity"/>
    <property type="evidence" value="ECO:0007669"/>
    <property type="project" value="TreeGrafter"/>
</dbReference>
<dbReference type="Pfam" id="PF07732">
    <property type="entry name" value="Cu-oxidase_3"/>
    <property type="match status" value="1"/>
</dbReference>
<evidence type="ECO:0000313" key="18">
    <source>
        <dbReference type="EMBL" id="KEF54214.1"/>
    </source>
</evidence>
<dbReference type="HOGENOM" id="CLU_006504_7_3_1"/>
<keyword evidence="4 13" id="KW-0812">Transmembrane</keyword>
<keyword evidence="8 13" id="KW-1133">Transmembrane helix</keyword>
<feature type="chain" id="PRO_5001683098" description="Ferrooxidoreductase Fet3" evidence="14">
    <location>
        <begin position="22"/>
        <end position="606"/>
    </location>
</feature>
<evidence type="ECO:0000259" key="15">
    <source>
        <dbReference type="Pfam" id="PF00394"/>
    </source>
</evidence>
<evidence type="ECO:0008006" key="20">
    <source>
        <dbReference type="Google" id="ProtNLM"/>
    </source>
</evidence>
<dbReference type="GO" id="GO:0033215">
    <property type="term" value="P:reductive iron assimilation"/>
    <property type="evidence" value="ECO:0007669"/>
    <property type="project" value="TreeGrafter"/>
</dbReference>
<evidence type="ECO:0000256" key="9">
    <source>
        <dbReference type="ARBA" id="ARBA00023002"/>
    </source>
</evidence>
<name>A0A072P262_9EURO</name>
<dbReference type="InterPro" id="IPR045087">
    <property type="entry name" value="Cu-oxidase_fam"/>
</dbReference>
<dbReference type="GO" id="GO:0005507">
    <property type="term" value="F:copper ion binding"/>
    <property type="evidence" value="ECO:0007669"/>
    <property type="project" value="InterPro"/>
</dbReference>
<evidence type="ECO:0000313" key="19">
    <source>
        <dbReference type="Proteomes" id="UP000027920"/>
    </source>
</evidence>
<comment type="similarity">
    <text evidence="2">Belongs to the multicopper oxidase family.</text>
</comment>
<dbReference type="Gene3D" id="2.60.40.420">
    <property type="entry name" value="Cupredoxins - blue copper proteins"/>
    <property type="match status" value="3"/>
</dbReference>
<evidence type="ECO:0000256" key="3">
    <source>
        <dbReference type="ARBA" id="ARBA00022475"/>
    </source>
</evidence>
<dbReference type="SUPFAM" id="SSF49503">
    <property type="entry name" value="Cupredoxins"/>
    <property type="match status" value="3"/>
</dbReference>
<dbReference type="CDD" id="cd13899">
    <property type="entry name" value="CuRO_3_Fet3p"/>
    <property type="match status" value="1"/>
</dbReference>
<accession>A0A072P262</accession>
<keyword evidence="12" id="KW-0325">Glycoprotein</keyword>
<evidence type="ECO:0000256" key="12">
    <source>
        <dbReference type="ARBA" id="ARBA00023180"/>
    </source>
</evidence>
<dbReference type="FunFam" id="2.60.40.420:FF:000024">
    <property type="entry name" value="FET5p Multicopper oxidase"/>
    <property type="match status" value="1"/>
</dbReference>
<evidence type="ECO:0000256" key="6">
    <source>
        <dbReference type="ARBA" id="ARBA00022729"/>
    </source>
</evidence>
<keyword evidence="11 13" id="KW-0472">Membrane</keyword>
<comment type="caution">
    <text evidence="18">The sequence shown here is derived from an EMBL/GenBank/DDBJ whole genome shotgun (WGS) entry which is preliminary data.</text>
</comment>
<dbReference type="PROSITE" id="PS00080">
    <property type="entry name" value="MULTICOPPER_OXIDASE2"/>
    <property type="match status" value="1"/>
</dbReference>
<organism evidence="18 19">
    <name type="scientific">Exophiala aquamarina CBS 119918</name>
    <dbReference type="NCBI Taxonomy" id="1182545"/>
    <lineage>
        <taxon>Eukaryota</taxon>
        <taxon>Fungi</taxon>
        <taxon>Dikarya</taxon>
        <taxon>Ascomycota</taxon>
        <taxon>Pezizomycotina</taxon>
        <taxon>Eurotiomycetes</taxon>
        <taxon>Chaetothyriomycetidae</taxon>
        <taxon>Chaetothyriales</taxon>
        <taxon>Herpotrichiellaceae</taxon>
        <taxon>Exophiala</taxon>
    </lineage>
</organism>
<dbReference type="InterPro" id="IPR008972">
    <property type="entry name" value="Cupredoxin"/>
</dbReference>
<dbReference type="PANTHER" id="PTHR11709">
    <property type="entry name" value="MULTI-COPPER OXIDASE"/>
    <property type="match status" value="1"/>
</dbReference>
<keyword evidence="5" id="KW-0479">Metal-binding</keyword>
<dbReference type="GeneID" id="25284917"/>
<dbReference type="GO" id="GO:0010106">
    <property type="term" value="P:cellular response to iron ion starvation"/>
    <property type="evidence" value="ECO:0007669"/>
    <property type="project" value="TreeGrafter"/>
</dbReference>
<dbReference type="AlphaFoldDB" id="A0A072P262"/>
<evidence type="ECO:0000256" key="4">
    <source>
        <dbReference type="ARBA" id="ARBA00022692"/>
    </source>
</evidence>
<protein>
    <recommendedName>
        <fullName evidence="20">Ferrooxidoreductase Fet3</fullName>
    </recommendedName>
</protein>
<sequence length="606" mass="67983">MAMSISILLGVIHLWGSLCLASTVTYDFNLTWVMANPDNLAVRKVIGVNGEWPLPVIDVDKGDRLVVNALNSLDRDVSMHFHGMFQNGTNYMDGPNMVTQCPIPPGASYVYNFTVNQNGTYWYHCHTDYCYPDGYRQALIVHDKDAYFNEMYDEEFTITLSDWYHEMIEDIAPSFLSLYNPTGAEPIPDSFLFNDTHNTKIPVEAGKTYMFRLINTGAFTAQYFYIEDHTFQIVEVDGVYTEPKESNTVYIATAQRYSILVTMKNSTDKNYGIVTIADQVLFDSIPSNLVLNQTNWLLYNKDVPTSEIIPTLDVATGLPAFDDFTLVPYDHEELFPEPNHTIQLDVVMLELENGLPYAFFNNITYTAPKVPTLYTVLSSGGFSTRATIYGDNTNPQILNHMDVIEVILNNNDTGSHPFHLHGHNFQVISRTPSYGSDFYSYQNLDDPVNYSPDNHTAFPKFPIRRDVIVLPPHGSVVLRFVADNPGVWFFHCHIDWHLSQGLASVFIEAPSQMQKRLTIPSDHIAACKAAGVAYQGNAAANTEDYDDLAGQRKQSSFVPYGGFTAKGIIALVFSTLSAIIGIVAIAIYDRSEDPVHLIPVVKSVQK</sequence>
<evidence type="ECO:0000259" key="17">
    <source>
        <dbReference type="Pfam" id="PF07732"/>
    </source>
</evidence>
<dbReference type="InterPro" id="IPR033138">
    <property type="entry name" value="Cu_oxidase_CS"/>
</dbReference>
<dbReference type="Pfam" id="PF00394">
    <property type="entry name" value="Cu-oxidase"/>
    <property type="match status" value="1"/>
</dbReference>
<evidence type="ECO:0000256" key="1">
    <source>
        <dbReference type="ARBA" id="ARBA00004162"/>
    </source>
</evidence>
<evidence type="ECO:0000256" key="5">
    <source>
        <dbReference type="ARBA" id="ARBA00022723"/>
    </source>
</evidence>
<proteinExistence type="inferred from homology"/>
<dbReference type="EMBL" id="AMGV01000011">
    <property type="protein sequence ID" value="KEF54214.1"/>
    <property type="molecule type" value="Genomic_DNA"/>
</dbReference>
<evidence type="ECO:0000256" key="7">
    <source>
        <dbReference type="ARBA" id="ARBA00022737"/>
    </source>
</evidence>
<evidence type="ECO:0000256" key="10">
    <source>
        <dbReference type="ARBA" id="ARBA00023008"/>
    </source>
</evidence>
<keyword evidence="3" id="KW-1003">Cell membrane</keyword>
<evidence type="ECO:0000256" key="8">
    <source>
        <dbReference type="ARBA" id="ARBA00022989"/>
    </source>
</evidence>
<dbReference type="Proteomes" id="UP000027920">
    <property type="component" value="Unassembled WGS sequence"/>
</dbReference>
<gene>
    <name evidence="18" type="ORF">A1O9_10010</name>
</gene>
<feature type="domain" description="Plastocyanin-like" evidence="16">
    <location>
        <begin position="365"/>
        <end position="511"/>
    </location>
</feature>
<dbReference type="STRING" id="1182545.A0A072P262"/>
<dbReference type="CDD" id="cd13851">
    <property type="entry name" value="CuRO_1_Fet3p"/>
    <property type="match status" value="1"/>
</dbReference>
<reference evidence="18 19" key="1">
    <citation type="submission" date="2013-03" db="EMBL/GenBank/DDBJ databases">
        <title>The Genome Sequence of Exophiala aquamarina CBS 119918.</title>
        <authorList>
            <consortium name="The Broad Institute Genomics Platform"/>
            <person name="Cuomo C."/>
            <person name="de Hoog S."/>
            <person name="Gorbushina A."/>
            <person name="Walker B."/>
            <person name="Young S.K."/>
            <person name="Zeng Q."/>
            <person name="Gargeya S."/>
            <person name="Fitzgerald M."/>
            <person name="Haas B."/>
            <person name="Abouelleil A."/>
            <person name="Allen A.W."/>
            <person name="Alvarado L."/>
            <person name="Arachchi H.M."/>
            <person name="Berlin A.M."/>
            <person name="Chapman S.B."/>
            <person name="Gainer-Dewar J."/>
            <person name="Goldberg J."/>
            <person name="Griggs A."/>
            <person name="Gujja S."/>
            <person name="Hansen M."/>
            <person name="Howarth C."/>
            <person name="Imamovic A."/>
            <person name="Ireland A."/>
            <person name="Larimer J."/>
            <person name="McCowan C."/>
            <person name="Murphy C."/>
            <person name="Pearson M."/>
            <person name="Poon T.W."/>
            <person name="Priest M."/>
            <person name="Roberts A."/>
            <person name="Saif S."/>
            <person name="Shea T."/>
            <person name="Sisk P."/>
            <person name="Sykes S."/>
            <person name="Wortman J."/>
            <person name="Nusbaum C."/>
            <person name="Birren B."/>
        </authorList>
    </citation>
    <scope>NUCLEOTIDE SEQUENCE [LARGE SCALE GENOMIC DNA]</scope>
    <source>
        <strain evidence="18 19">CBS 119918</strain>
    </source>
</reference>
<dbReference type="InterPro" id="IPR011706">
    <property type="entry name" value="Cu-oxidase_C"/>
</dbReference>
<keyword evidence="7" id="KW-0677">Repeat</keyword>
<dbReference type="Pfam" id="PF07731">
    <property type="entry name" value="Cu-oxidase_2"/>
    <property type="match status" value="1"/>
</dbReference>
<dbReference type="GO" id="GO:0033573">
    <property type="term" value="C:high-affinity iron permease complex"/>
    <property type="evidence" value="ECO:0007669"/>
    <property type="project" value="TreeGrafter"/>
</dbReference>
<dbReference type="InterPro" id="IPR001117">
    <property type="entry name" value="Cu-oxidase_2nd"/>
</dbReference>
<keyword evidence="19" id="KW-1185">Reference proteome</keyword>
<comment type="subcellular location">
    <subcellularLocation>
        <location evidence="1">Cell membrane</location>
        <topology evidence="1">Single-pass membrane protein</topology>
    </subcellularLocation>
</comment>
<dbReference type="FunFam" id="2.60.40.420:FF:000025">
    <property type="entry name" value="FET5p Multicopper oxidase"/>
    <property type="match status" value="1"/>
</dbReference>
<evidence type="ECO:0000256" key="11">
    <source>
        <dbReference type="ARBA" id="ARBA00023136"/>
    </source>
</evidence>
<evidence type="ECO:0000256" key="13">
    <source>
        <dbReference type="SAM" id="Phobius"/>
    </source>
</evidence>
<feature type="domain" description="Plastocyanin-like" evidence="17">
    <location>
        <begin position="31"/>
        <end position="145"/>
    </location>
</feature>
<evidence type="ECO:0000259" key="16">
    <source>
        <dbReference type="Pfam" id="PF07731"/>
    </source>
</evidence>
<dbReference type="PROSITE" id="PS00079">
    <property type="entry name" value="MULTICOPPER_OXIDASE1"/>
    <property type="match status" value="1"/>
</dbReference>
<dbReference type="InterPro" id="IPR044130">
    <property type="entry name" value="CuRO_2_Fet3-like"/>
</dbReference>
<keyword evidence="10" id="KW-0186">Copper</keyword>
<feature type="transmembrane region" description="Helical" evidence="13">
    <location>
        <begin position="568"/>
        <end position="588"/>
    </location>
</feature>
<keyword evidence="9" id="KW-0560">Oxidoreductase</keyword>
<feature type="domain" description="Plastocyanin-like" evidence="15">
    <location>
        <begin position="154"/>
        <end position="300"/>
    </location>
</feature>
<dbReference type="CDD" id="cd13877">
    <property type="entry name" value="CuRO_2_Fet3p_like"/>
    <property type="match status" value="1"/>
</dbReference>
<evidence type="ECO:0000256" key="2">
    <source>
        <dbReference type="ARBA" id="ARBA00010609"/>
    </source>
</evidence>
<feature type="signal peptide" evidence="14">
    <location>
        <begin position="1"/>
        <end position="21"/>
    </location>
</feature>
<keyword evidence="6 14" id="KW-0732">Signal</keyword>
<dbReference type="InterPro" id="IPR002355">
    <property type="entry name" value="Cu_oxidase_Cu_BS"/>
</dbReference>
<dbReference type="RefSeq" id="XP_013256804.1">
    <property type="nucleotide sequence ID" value="XM_013401350.1"/>
</dbReference>
<evidence type="ECO:0000256" key="14">
    <source>
        <dbReference type="SAM" id="SignalP"/>
    </source>
</evidence>
<dbReference type="VEuPathDB" id="FungiDB:A1O9_10010"/>
<dbReference type="OrthoDB" id="2121828at2759"/>
<dbReference type="InterPro" id="IPR011707">
    <property type="entry name" value="Cu-oxidase-like_N"/>
</dbReference>
<dbReference type="PANTHER" id="PTHR11709:SF361">
    <property type="entry name" value="IRON TRANSPORT MULTICOPPER OXIDASE FET3"/>
    <property type="match status" value="1"/>
</dbReference>